<proteinExistence type="predicted"/>
<dbReference type="AlphaFoldDB" id="A0A1Y1M9N2"/>
<reference evidence="2" key="1">
    <citation type="journal article" date="2016" name="Sci. Rep.">
        <title>Molecular characterization of firefly nuptial gifts: a multi-omics approach sheds light on postcopulatory sexual selection.</title>
        <authorList>
            <person name="Al-Wathiqui N."/>
            <person name="Fallon T.R."/>
            <person name="South A."/>
            <person name="Weng J.K."/>
            <person name="Lewis S.M."/>
        </authorList>
    </citation>
    <scope>NUCLEOTIDE SEQUENCE</scope>
</reference>
<dbReference type="EMBL" id="GEZM01041089">
    <property type="protein sequence ID" value="JAV80617.1"/>
    <property type="molecule type" value="Transcribed_RNA"/>
</dbReference>
<name>A0A1Y1M9N2_PHOPY</name>
<evidence type="ECO:0000313" key="2">
    <source>
        <dbReference type="EMBL" id="JAV80616.1"/>
    </source>
</evidence>
<feature type="compositionally biased region" description="Basic and acidic residues" evidence="1">
    <location>
        <begin position="55"/>
        <end position="66"/>
    </location>
</feature>
<accession>A0A1Y1M9N2</accession>
<sequence length="108" mass="12223">MRRRIRGILMSGKQFSLDSRLDLFHGIEGNKEISTASELTTTPLMEDSQENEGNYDDHECSTKTDNDFLIPPLNRHGRSRSVDHQGAMLITEPAIHKKCEKCGHLVSK</sequence>
<dbReference type="EMBL" id="GEZM01041090">
    <property type="protein sequence ID" value="JAV80616.1"/>
    <property type="molecule type" value="Transcribed_RNA"/>
</dbReference>
<protein>
    <submittedName>
        <fullName evidence="2">Uncharacterized protein</fullName>
    </submittedName>
</protein>
<evidence type="ECO:0000256" key="1">
    <source>
        <dbReference type="SAM" id="MobiDB-lite"/>
    </source>
</evidence>
<feature type="compositionally biased region" description="Polar residues" evidence="1">
    <location>
        <begin position="34"/>
        <end position="43"/>
    </location>
</feature>
<feature type="region of interest" description="Disordered" evidence="1">
    <location>
        <begin position="34"/>
        <end position="81"/>
    </location>
</feature>
<organism evidence="2">
    <name type="scientific">Photinus pyralis</name>
    <name type="common">Common eastern firefly</name>
    <name type="synonym">Lampyris pyralis</name>
    <dbReference type="NCBI Taxonomy" id="7054"/>
    <lineage>
        <taxon>Eukaryota</taxon>
        <taxon>Metazoa</taxon>
        <taxon>Ecdysozoa</taxon>
        <taxon>Arthropoda</taxon>
        <taxon>Hexapoda</taxon>
        <taxon>Insecta</taxon>
        <taxon>Pterygota</taxon>
        <taxon>Neoptera</taxon>
        <taxon>Endopterygota</taxon>
        <taxon>Coleoptera</taxon>
        <taxon>Polyphaga</taxon>
        <taxon>Elateriformia</taxon>
        <taxon>Elateroidea</taxon>
        <taxon>Lampyridae</taxon>
        <taxon>Lampyrinae</taxon>
        <taxon>Photinus</taxon>
    </lineage>
</organism>